<organism evidence="2 3">
    <name type="scientific">Tanacetum coccineum</name>
    <dbReference type="NCBI Taxonomy" id="301880"/>
    <lineage>
        <taxon>Eukaryota</taxon>
        <taxon>Viridiplantae</taxon>
        <taxon>Streptophyta</taxon>
        <taxon>Embryophyta</taxon>
        <taxon>Tracheophyta</taxon>
        <taxon>Spermatophyta</taxon>
        <taxon>Magnoliopsida</taxon>
        <taxon>eudicotyledons</taxon>
        <taxon>Gunneridae</taxon>
        <taxon>Pentapetalae</taxon>
        <taxon>asterids</taxon>
        <taxon>campanulids</taxon>
        <taxon>Asterales</taxon>
        <taxon>Asteraceae</taxon>
        <taxon>Asteroideae</taxon>
        <taxon>Anthemideae</taxon>
        <taxon>Anthemidinae</taxon>
        <taxon>Tanacetum</taxon>
    </lineage>
</organism>
<protein>
    <submittedName>
        <fullName evidence="2">Uncharacterized protein</fullName>
    </submittedName>
</protein>
<accession>A0ABQ5H0E6</accession>
<evidence type="ECO:0000313" key="2">
    <source>
        <dbReference type="EMBL" id="GJT81363.1"/>
    </source>
</evidence>
<gene>
    <name evidence="2" type="ORF">Tco_1055705</name>
</gene>
<sequence length="100" mass="11117">MEAIRQYQVDSDVSYYIIPHGRSLTEITQENHVPKVVAPNEPEILHTKDTEGPPDPINTEGTHEQNIQNDQMITQPTDVPSGSSTEVSRSIIEPLVPDVT</sequence>
<keyword evidence="3" id="KW-1185">Reference proteome</keyword>
<feature type="region of interest" description="Disordered" evidence="1">
    <location>
        <begin position="39"/>
        <end position="100"/>
    </location>
</feature>
<dbReference type="Proteomes" id="UP001151760">
    <property type="component" value="Unassembled WGS sequence"/>
</dbReference>
<proteinExistence type="predicted"/>
<evidence type="ECO:0000256" key="1">
    <source>
        <dbReference type="SAM" id="MobiDB-lite"/>
    </source>
</evidence>
<name>A0ABQ5H0E6_9ASTR</name>
<feature type="compositionally biased region" description="Polar residues" evidence="1">
    <location>
        <begin position="64"/>
        <end position="88"/>
    </location>
</feature>
<reference evidence="2" key="2">
    <citation type="submission" date="2022-01" db="EMBL/GenBank/DDBJ databases">
        <authorList>
            <person name="Yamashiro T."/>
            <person name="Shiraishi A."/>
            <person name="Satake H."/>
            <person name="Nakayama K."/>
        </authorList>
    </citation>
    <scope>NUCLEOTIDE SEQUENCE</scope>
</reference>
<comment type="caution">
    <text evidence="2">The sequence shown here is derived from an EMBL/GenBank/DDBJ whole genome shotgun (WGS) entry which is preliminary data.</text>
</comment>
<dbReference type="EMBL" id="BQNB010019076">
    <property type="protein sequence ID" value="GJT81363.1"/>
    <property type="molecule type" value="Genomic_DNA"/>
</dbReference>
<reference evidence="2" key="1">
    <citation type="journal article" date="2022" name="Int. J. Mol. Sci.">
        <title>Draft Genome of Tanacetum Coccineum: Genomic Comparison of Closely Related Tanacetum-Family Plants.</title>
        <authorList>
            <person name="Yamashiro T."/>
            <person name="Shiraishi A."/>
            <person name="Nakayama K."/>
            <person name="Satake H."/>
        </authorList>
    </citation>
    <scope>NUCLEOTIDE SEQUENCE</scope>
</reference>
<evidence type="ECO:0000313" key="3">
    <source>
        <dbReference type="Proteomes" id="UP001151760"/>
    </source>
</evidence>